<evidence type="ECO:0000259" key="2">
    <source>
        <dbReference type="Pfam" id="PF20157"/>
    </source>
</evidence>
<dbReference type="RefSeq" id="WP_072724649.1">
    <property type="nucleotide sequence ID" value="NZ_FQXH01000010.1"/>
</dbReference>
<dbReference type="PANTHER" id="PTHR41786:SF1">
    <property type="entry name" value="6-HYDROXYMETHYLPTERIN DIPHOSPHOKINASE MPTE-LIKE DOMAIN-CONTAINING PROTEIN"/>
    <property type="match status" value="1"/>
</dbReference>
<dbReference type="EMBL" id="FQXH01000010">
    <property type="protein sequence ID" value="SHH20682.1"/>
    <property type="molecule type" value="Genomic_DNA"/>
</dbReference>
<gene>
    <name evidence="3" type="ORF">SAMN02744040_01217</name>
</gene>
<feature type="domain" description="Glycosyltransferase Maf N-terminal" evidence="2">
    <location>
        <begin position="17"/>
        <end position="161"/>
    </location>
</feature>
<evidence type="ECO:0000313" key="4">
    <source>
        <dbReference type="Proteomes" id="UP000242520"/>
    </source>
</evidence>
<organism evidence="3 4">
    <name type="scientific">Tepidibacter thalassicus DSM 15285</name>
    <dbReference type="NCBI Taxonomy" id="1123350"/>
    <lineage>
        <taxon>Bacteria</taxon>
        <taxon>Bacillati</taxon>
        <taxon>Bacillota</taxon>
        <taxon>Clostridia</taxon>
        <taxon>Peptostreptococcales</taxon>
        <taxon>Peptostreptococcaceae</taxon>
        <taxon>Tepidibacter</taxon>
    </lineage>
</organism>
<dbReference type="InterPro" id="IPR045376">
    <property type="entry name" value="Maf_N"/>
</dbReference>
<dbReference type="Pfam" id="PF20157">
    <property type="entry name" value="Maf_flag10_N"/>
    <property type="match status" value="1"/>
</dbReference>
<dbReference type="InterPro" id="IPR002826">
    <property type="entry name" value="MptE-like"/>
</dbReference>
<accession>A0A1M5R2W8</accession>
<keyword evidence="4" id="KW-1185">Reference proteome</keyword>
<feature type="domain" description="6-hydroxymethylpterin diphosphokinase MptE-like" evidence="1">
    <location>
        <begin position="201"/>
        <end position="362"/>
    </location>
</feature>
<dbReference type="PANTHER" id="PTHR41786">
    <property type="entry name" value="MOTILITY ACCESSORY FACTOR MAF"/>
    <property type="match status" value="1"/>
</dbReference>
<sequence length="451" mass="51573">MDFYNNNANILKKIDFDLFNKISKINISNNLYNIVKTRVGDYTLKIVSDDILDSYECFLHSKYNPKKEAVLFANAQIDNNVDINIVYGFGLGYHIEEMLKKIDRDKKLYVVDINLQVFKLALILRDLREVLLDNRLKLIISDDEKYIATKLKGLLIDGSKFIIHTASIKTIPNKYQDFKFVIENWNIKKSLTDKWVNLLSENLEKNKNIKCKNIGVLFNKYKNKPLIIVSAGPSLNKNKHLLHKLKGKAFVFAVGSALKPLLEIGFKPNMFCIIDPQDITYKQIEGYENLDIPLVFLDTASSYTVSKYLGPKYIACNDVNRIENKEYLIDSGGSVATAVMDIAIKFGANPIVFIGQDLAYTNNEHHAKGDMYGEEKKVKNLPNMRKIIGQNGEVLNTTLGLLSFKYWIENKIKDTPDVEFINCTEGGVFIKGCKHMKLDYFIKNYISLKGK</sequence>
<dbReference type="Pfam" id="PF01973">
    <property type="entry name" value="MptE-like"/>
    <property type="match status" value="1"/>
</dbReference>
<proteinExistence type="predicted"/>
<protein>
    <recommendedName>
        <fullName evidence="5">Motility associated factor glycosyltransferase family protein</fullName>
    </recommendedName>
</protein>
<reference evidence="4" key="1">
    <citation type="submission" date="2016-11" db="EMBL/GenBank/DDBJ databases">
        <authorList>
            <person name="Varghese N."/>
            <person name="Submissions S."/>
        </authorList>
    </citation>
    <scope>NUCLEOTIDE SEQUENCE [LARGE SCALE GENOMIC DNA]</scope>
    <source>
        <strain evidence="4">DSM 15285</strain>
    </source>
</reference>
<dbReference type="STRING" id="1123350.SAMN02744040_01217"/>
<dbReference type="OrthoDB" id="5291305at2"/>
<name>A0A1M5R2W8_9FIRM</name>
<dbReference type="AlphaFoldDB" id="A0A1M5R2W8"/>
<dbReference type="Proteomes" id="UP000242520">
    <property type="component" value="Unassembled WGS sequence"/>
</dbReference>
<evidence type="ECO:0000313" key="3">
    <source>
        <dbReference type="EMBL" id="SHH20682.1"/>
    </source>
</evidence>
<evidence type="ECO:0000259" key="1">
    <source>
        <dbReference type="Pfam" id="PF01973"/>
    </source>
</evidence>
<evidence type="ECO:0008006" key="5">
    <source>
        <dbReference type="Google" id="ProtNLM"/>
    </source>
</evidence>